<keyword evidence="2" id="KW-1185">Reference proteome</keyword>
<dbReference type="OrthoDB" id="3501153at2759"/>
<organism evidence="1 2">
    <name type="scientific">Byssochlamys spectabilis</name>
    <name type="common">Paecilomyces variotii</name>
    <dbReference type="NCBI Taxonomy" id="264951"/>
    <lineage>
        <taxon>Eukaryota</taxon>
        <taxon>Fungi</taxon>
        <taxon>Dikarya</taxon>
        <taxon>Ascomycota</taxon>
        <taxon>Pezizomycotina</taxon>
        <taxon>Eurotiomycetes</taxon>
        <taxon>Eurotiomycetidae</taxon>
        <taxon>Eurotiales</taxon>
        <taxon>Thermoascaceae</taxon>
        <taxon>Paecilomyces</taxon>
    </lineage>
</organism>
<comment type="caution">
    <text evidence="1">The sequence shown here is derived from an EMBL/GenBank/DDBJ whole genome shotgun (WGS) entry which is preliminary data.</text>
</comment>
<dbReference type="GeneID" id="39598600"/>
<dbReference type="VEuPathDB" id="FungiDB:C8Q69DRAFT_448844"/>
<name>A0A443I416_BYSSP</name>
<dbReference type="InterPro" id="IPR053008">
    <property type="entry name" value="Phomopsin_biosynth_assoc"/>
</dbReference>
<proteinExistence type="predicted"/>
<protein>
    <submittedName>
        <fullName evidence="1">Uncharacterized protein</fullName>
    </submittedName>
</protein>
<accession>A0A443I416</accession>
<dbReference type="EMBL" id="RCNU01000001">
    <property type="protein sequence ID" value="RWQ98828.1"/>
    <property type="molecule type" value="Genomic_DNA"/>
</dbReference>
<dbReference type="RefSeq" id="XP_028488473.1">
    <property type="nucleotide sequence ID" value="XM_028629323.1"/>
</dbReference>
<dbReference type="STRING" id="264951.A0A443I416"/>
<gene>
    <name evidence="1" type="ORF">C8Q69DRAFT_448844</name>
</gene>
<dbReference type="PANTHER" id="PTHR35896:SF3">
    <property type="entry name" value="MAJOR FACILITATOR SUPERFAMILY TRANSPORTER"/>
    <property type="match status" value="1"/>
</dbReference>
<evidence type="ECO:0000313" key="1">
    <source>
        <dbReference type="EMBL" id="RWQ98828.1"/>
    </source>
</evidence>
<evidence type="ECO:0000313" key="2">
    <source>
        <dbReference type="Proteomes" id="UP000283841"/>
    </source>
</evidence>
<reference evidence="1 2" key="1">
    <citation type="journal article" date="2018" name="Front. Microbiol.">
        <title>Genomic and genetic insights into a cosmopolitan fungus, Paecilomyces variotii (Eurotiales).</title>
        <authorList>
            <person name="Urquhart A.S."/>
            <person name="Mondo S.J."/>
            <person name="Makela M.R."/>
            <person name="Hane J.K."/>
            <person name="Wiebenga A."/>
            <person name="He G."/>
            <person name="Mihaltcheva S."/>
            <person name="Pangilinan J."/>
            <person name="Lipzen A."/>
            <person name="Barry K."/>
            <person name="de Vries R.P."/>
            <person name="Grigoriev I.V."/>
            <person name="Idnurm A."/>
        </authorList>
    </citation>
    <scope>NUCLEOTIDE SEQUENCE [LARGE SCALE GENOMIC DNA]</scope>
    <source>
        <strain evidence="1 2">CBS 101075</strain>
    </source>
</reference>
<dbReference type="AlphaFoldDB" id="A0A443I416"/>
<dbReference type="PANTHER" id="PTHR35896">
    <property type="entry name" value="IG-LIKE DOMAIN-CONTAINING PROTEIN"/>
    <property type="match status" value="1"/>
</dbReference>
<sequence>MLTKWLFQKQDTMKYEHLHQRDSIELSLESHKTDCNTEMGHNQFNPPRKSFASRIKILLLVSLATFGFVDLGFRTYTLIQSRRTVSCNCGDTIVEALSNNCKYDSIAAAWLPPACRNDDLIAKFEKSGPNPDGSWPYYADKNKTKTMTLHEVAMLPETGGHFFTTHHWHLVHCAYYWKKMFLAPEKGTTIEHRYNNLAHLDHCEMMFLKRDPLDKIVTEAGVALHSDRTVIAKAHGHDHHDHGTMMGKETY</sequence>
<dbReference type="Proteomes" id="UP000283841">
    <property type="component" value="Unassembled WGS sequence"/>
</dbReference>